<gene>
    <name evidence="5" type="ORF">G6M90_00g069810</name>
</gene>
<dbReference type="GO" id="GO:0008234">
    <property type="term" value="F:cysteine-type peptidase activity"/>
    <property type="evidence" value="ECO:0007669"/>
    <property type="project" value="UniProtKB-KW"/>
</dbReference>
<evidence type="ECO:0000313" key="5">
    <source>
        <dbReference type="EMBL" id="QLI71263.1"/>
    </source>
</evidence>
<dbReference type="InterPro" id="IPR016125">
    <property type="entry name" value="Peptidase_C15-like"/>
</dbReference>
<reference evidence="5 6" key="1">
    <citation type="submission" date="2020-07" db="EMBL/GenBank/DDBJ databases">
        <title>Telomere length de novo assembly of all 7 chromosomes of the fungus, Metarhizium brunneum, using a novel assembly pipeline.</title>
        <authorList>
            <person name="Saud z."/>
            <person name="Kortsinoglou A."/>
            <person name="Kouvelis V.N."/>
            <person name="Butt T.M."/>
        </authorList>
    </citation>
    <scope>NUCLEOTIDE SEQUENCE [LARGE SCALE GENOMIC DNA]</scope>
    <source>
        <strain evidence="5 6">4556</strain>
    </source>
</reference>
<evidence type="ECO:0000256" key="3">
    <source>
        <dbReference type="ARBA" id="ARBA00022801"/>
    </source>
</evidence>
<dbReference type="GO" id="GO:0006508">
    <property type="term" value="P:proteolysis"/>
    <property type="evidence" value="ECO:0007669"/>
    <property type="project" value="UniProtKB-KW"/>
</dbReference>
<dbReference type="GeneID" id="90967923"/>
<dbReference type="InterPro" id="IPR036440">
    <property type="entry name" value="Peptidase_C15-like_sf"/>
</dbReference>
<evidence type="ECO:0000256" key="4">
    <source>
        <dbReference type="ARBA" id="ARBA00022807"/>
    </source>
</evidence>
<dbReference type="EMBL" id="CP058935">
    <property type="protein sequence ID" value="QLI71263.1"/>
    <property type="molecule type" value="Genomic_DNA"/>
</dbReference>
<evidence type="ECO:0000256" key="1">
    <source>
        <dbReference type="ARBA" id="ARBA00006641"/>
    </source>
</evidence>
<accession>A0A7D5Z4H0</accession>
<dbReference type="OrthoDB" id="407146at2759"/>
<dbReference type="PANTHER" id="PTHR23402">
    <property type="entry name" value="PROTEASE FAMILY C15 PYROGLUTAMYL-PEPTIDASE I-RELATED"/>
    <property type="match status" value="1"/>
</dbReference>
<evidence type="ECO:0000256" key="2">
    <source>
        <dbReference type="ARBA" id="ARBA00022670"/>
    </source>
</evidence>
<dbReference type="KEGG" id="mbrn:90967923"/>
<dbReference type="SUPFAM" id="SSF53182">
    <property type="entry name" value="Pyrrolidone carboxyl peptidase (pyroglutamate aminopeptidase)"/>
    <property type="match status" value="1"/>
</dbReference>
<dbReference type="AlphaFoldDB" id="A0A7D5Z4H0"/>
<keyword evidence="4" id="KW-0788">Thiol protease</keyword>
<keyword evidence="3" id="KW-0378">Hydrolase</keyword>
<comment type="similarity">
    <text evidence="1">Belongs to the peptidase C15 family.</text>
</comment>
<name>A0A7D5Z4H0_9HYPO</name>
<organism evidence="5 6">
    <name type="scientific">Metarhizium brunneum</name>
    <dbReference type="NCBI Taxonomy" id="500148"/>
    <lineage>
        <taxon>Eukaryota</taxon>
        <taxon>Fungi</taxon>
        <taxon>Dikarya</taxon>
        <taxon>Ascomycota</taxon>
        <taxon>Pezizomycotina</taxon>
        <taxon>Sordariomycetes</taxon>
        <taxon>Hypocreomycetidae</taxon>
        <taxon>Hypocreales</taxon>
        <taxon>Clavicipitaceae</taxon>
        <taxon>Metarhizium</taxon>
    </lineage>
</organism>
<dbReference type="PANTHER" id="PTHR23402:SF1">
    <property type="entry name" value="PYROGLUTAMYL-PEPTIDASE I"/>
    <property type="match status" value="1"/>
</dbReference>
<dbReference type="Proteomes" id="UP000510686">
    <property type="component" value="Chromosome 4"/>
</dbReference>
<evidence type="ECO:0000313" key="6">
    <source>
        <dbReference type="Proteomes" id="UP000510686"/>
    </source>
</evidence>
<protein>
    <recommendedName>
        <fullName evidence="7">Pyroglutamyl-peptidase 1</fullName>
    </recommendedName>
</protein>
<evidence type="ECO:0008006" key="7">
    <source>
        <dbReference type="Google" id="ProtNLM"/>
    </source>
</evidence>
<keyword evidence="2" id="KW-0645">Protease</keyword>
<sequence>MSLNNGSTTIIFITGNAPYKENKYNSSRVIRDATPSLISRLGKPDIVVLKYHSLDRSTIFLPSEPSHDQEDEVVDFAFGLHLGMTTAVPEFQAERIAYRDGYERPGEDGVYINKEYFQKLGLPESLDPAFDSDTAVARVKVTFPEIPIRASADPNSGFCEYRLYSSLAELQLNYISMLGMAAFLHVPKDNSPEAIQLDVDVVTAYITALVVDQLSSQSNSDKSAL</sequence>
<proteinExistence type="inferred from homology"/>
<keyword evidence="6" id="KW-1185">Reference proteome</keyword>
<dbReference type="Gene3D" id="3.40.630.20">
    <property type="entry name" value="Peptidase C15, pyroglutamyl peptidase I-like"/>
    <property type="match status" value="1"/>
</dbReference>
<dbReference type="RefSeq" id="XP_065987205.1">
    <property type="nucleotide sequence ID" value="XM_066130922.1"/>
</dbReference>